<dbReference type="InterPro" id="IPR013786">
    <property type="entry name" value="AcylCoA_DH/ox_N"/>
</dbReference>
<evidence type="ECO:0000256" key="6">
    <source>
        <dbReference type="RuleBase" id="RU362125"/>
    </source>
</evidence>
<evidence type="ECO:0000256" key="4">
    <source>
        <dbReference type="ARBA" id="ARBA00022827"/>
    </source>
</evidence>
<keyword evidence="3 6" id="KW-0285">Flavoprotein</keyword>
<dbReference type="SUPFAM" id="SSF47203">
    <property type="entry name" value="Acyl-CoA dehydrogenase C-terminal domain-like"/>
    <property type="match status" value="1"/>
</dbReference>
<dbReference type="Pfam" id="PF02770">
    <property type="entry name" value="Acyl-CoA_dh_M"/>
    <property type="match status" value="1"/>
</dbReference>
<comment type="similarity">
    <text evidence="2 6">Belongs to the acyl-CoA dehydrogenase family.</text>
</comment>
<dbReference type="Pfam" id="PF02771">
    <property type="entry name" value="Acyl-CoA_dh_N"/>
    <property type="match status" value="1"/>
</dbReference>
<evidence type="ECO:0000256" key="2">
    <source>
        <dbReference type="ARBA" id="ARBA00009347"/>
    </source>
</evidence>
<evidence type="ECO:0000256" key="5">
    <source>
        <dbReference type="ARBA" id="ARBA00023002"/>
    </source>
</evidence>
<dbReference type="InterPro" id="IPR006091">
    <property type="entry name" value="Acyl-CoA_Oxase/DH_mid-dom"/>
</dbReference>
<dbReference type="PROSITE" id="PS00073">
    <property type="entry name" value="ACYL_COA_DH_2"/>
    <property type="match status" value="1"/>
</dbReference>
<keyword evidence="4 6" id="KW-0274">FAD</keyword>
<dbReference type="Gene3D" id="2.40.110.10">
    <property type="entry name" value="Butyryl-CoA Dehydrogenase, subunit A, domain 2"/>
    <property type="match status" value="1"/>
</dbReference>
<protein>
    <submittedName>
        <fullName evidence="10">Acyl-CoA dehydrogenase family protein</fullName>
    </submittedName>
</protein>
<dbReference type="PANTHER" id="PTHR48083:SF28">
    <property type="entry name" value="ACYL-COA DEHYDROGENASE FAMILY PROTEIN (AFU_ORTHOLOGUE AFUA_6G10880)-RELATED"/>
    <property type="match status" value="1"/>
</dbReference>
<evidence type="ECO:0000256" key="1">
    <source>
        <dbReference type="ARBA" id="ARBA00001974"/>
    </source>
</evidence>
<dbReference type="Gene3D" id="1.10.540.10">
    <property type="entry name" value="Acyl-CoA dehydrogenase/oxidase, N-terminal domain"/>
    <property type="match status" value="1"/>
</dbReference>
<comment type="caution">
    <text evidence="10">The sequence shown here is derived from an EMBL/GenBank/DDBJ whole genome shotgun (WGS) entry which is preliminary data.</text>
</comment>
<evidence type="ECO:0000259" key="9">
    <source>
        <dbReference type="Pfam" id="PF02771"/>
    </source>
</evidence>
<dbReference type="PANTHER" id="PTHR48083">
    <property type="entry name" value="MEDIUM-CHAIN SPECIFIC ACYL-COA DEHYDROGENASE, MITOCHONDRIAL-RELATED"/>
    <property type="match status" value="1"/>
</dbReference>
<evidence type="ECO:0000259" key="7">
    <source>
        <dbReference type="Pfam" id="PF00441"/>
    </source>
</evidence>
<dbReference type="Proteomes" id="UP001596337">
    <property type="component" value="Unassembled WGS sequence"/>
</dbReference>
<feature type="domain" description="Acyl-CoA dehydrogenase/oxidase N-terminal" evidence="9">
    <location>
        <begin position="7"/>
        <end position="120"/>
    </location>
</feature>
<dbReference type="SUPFAM" id="SSF56645">
    <property type="entry name" value="Acyl-CoA dehydrogenase NM domain-like"/>
    <property type="match status" value="1"/>
</dbReference>
<dbReference type="Pfam" id="PF00441">
    <property type="entry name" value="Acyl-CoA_dh_1"/>
    <property type="match status" value="1"/>
</dbReference>
<dbReference type="Gene3D" id="1.20.140.10">
    <property type="entry name" value="Butyryl-CoA Dehydrogenase, subunit A, domain 3"/>
    <property type="match status" value="1"/>
</dbReference>
<feature type="domain" description="Acyl-CoA oxidase/dehydrogenase middle" evidence="8">
    <location>
        <begin position="125"/>
        <end position="218"/>
    </location>
</feature>
<name>A0ABW2C253_9PSEU</name>
<evidence type="ECO:0000256" key="3">
    <source>
        <dbReference type="ARBA" id="ARBA00022630"/>
    </source>
</evidence>
<dbReference type="InterPro" id="IPR037069">
    <property type="entry name" value="AcylCoA_DH/ox_N_sf"/>
</dbReference>
<dbReference type="InterPro" id="IPR050741">
    <property type="entry name" value="Acyl-CoA_dehydrogenase"/>
</dbReference>
<evidence type="ECO:0000313" key="11">
    <source>
        <dbReference type="Proteomes" id="UP001596337"/>
    </source>
</evidence>
<dbReference type="PROSITE" id="PS00072">
    <property type="entry name" value="ACYL_COA_DH_1"/>
    <property type="match status" value="1"/>
</dbReference>
<proteinExistence type="inferred from homology"/>
<evidence type="ECO:0000313" key="10">
    <source>
        <dbReference type="EMBL" id="MFC6869203.1"/>
    </source>
</evidence>
<feature type="domain" description="Acyl-CoA dehydrogenase/oxidase C-terminal" evidence="7">
    <location>
        <begin position="230"/>
        <end position="376"/>
    </location>
</feature>
<dbReference type="InterPro" id="IPR046373">
    <property type="entry name" value="Acyl-CoA_Oxase/DH_mid-dom_sf"/>
</dbReference>
<dbReference type="InterPro" id="IPR006089">
    <property type="entry name" value="Acyl-CoA_DH_CS"/>
</dbReference>
<comment type="cofactor">
    <cofactor evidence="1 6">
        <name>FAD</name>
        <dbReference type="ChEBI" id="CHEBI:57692"/>
    </cofactor>
</comment>
<reference evidence="11" key="1">
    <citation type="journal article" date="2019" name="Int. J. Syst. Evol. Microbiol.">
        <title>The Global Catalogue of Microorganisms (GCM) 10K type strain sequencing project: providing services to taxonomists for standard genome sequencing and annotation.</title>
        <authorList>
            <consortium name="The Broad Institute Genomics Platform"/>
            <consortium name="The Broad Institute Genome Sequencing Center for Infectious Disease"/>
            <person name="Wu L."/>
            <person name="Ma J."/>
        </authorList>
    </citation>
    <scope>NUCLEOTIDE SEQUENCE [LARGE SCALE GENOMIC DNA]</scope>
    <source>
        <strain evidence="11">KCTC 32255</strain>
    </source>
</reference>
<keyword evidence="11" id="KW-1185">Reference proteome</keyword>
<accession>A0ABW2C253</accession>
<sequence length="381" mass="41406">MTDLFETPERMALRETVRRFTREQILPHQDDWEREGELPRDLHRKAAEIGLLGLAFPEEHGGGGGDAIDALVVAEEMIYAGASGGLIASLFTHGIALPHIATANDPAQIDRWVRPTLAGETIGSLAITEPDGGSDVAGIRTTAKRDGDDYVVNGAKTFITSGCRADFVTTAVRTGGPGAHGVSLLVIERDTPGFTVSRKLDKMGWRCSDTAELSFADCRVPASNLVGEENTGFVQIAQNFVSERLSLAVQAYAAAQRCLDVTVAWCRDRETFGRPLISRQLVQHKLTEMARRTDVARVYTRDLARRYIAGENVLTQVAFAKNTAVEAGEWVANEAVQLHGGLGYMTESEVERQYRDMRILGIGGGTNEIMNGLAAKLLGYS</sequence>
<dbReference type="InterPro" id="IPR009075">
    <property type="entry name" value="AcylCo_DH/oxidase_C"/>
</dbReference>
<dbReference type="RefSeq" id="WP_345402887.1">
    <property type="nucleotide sequence ID" value="NZ_BAABLA010000112.1"/>
</dbReference>
<organism evidence="10 11">
    <name type="scientific">Haloechinothrix salitolerans</name>
    <dbReference type="NCBI Taxonomy" id="926830"/>
    <lineage>
        <taxon>Bacteria</taxon>
        <taxon>Bacillati</taxon>
        <taxon>Actinomycetota</taxon>
        <taxon>Actinomycetes</taxon>
        <taxon>Pseudonocardiales</taxon>
        <taxon>Pseudonocardiaceae</taxon>
        <taxon>Haloechinothrix</taxon>
    </lineage>
</organism>
<keyword evidence="5 6" id="KW-0560">Oxidoreductase</keyword>
<dbReference type="InterPro" id="IPR036250">
    <property type="entry name" value="AcylCo_DH-like_C"/>
</dbReference>
<gene>
    <name evidence="10" type="ORF">ACFQGD_18850</name>
</gene>
<dbReference type="InterPro" id="IPR009100">
    <property type="entry name" value="AcylCoA_DH/oxidase_NM_dom_sf"/>
</dbReference>
<dbReference type="EMBL" id="JBHSXX010000001">
    <property type="protein sequence ID" value="MFC6869203.1"/>
    <property type="molecule type" value="Genomic_DNA"/>
</dbReference>
<evidence type="ECO:0000259" key="8">
    <source>
        <dbReference type="Pfam" id="PF02770"/>
    </source>
</evidence>